<dbReference type="Proteomes" id="UP000012101">
    <property type="component" value="Unassembled WGS sequence"/>
</dbReference>
<comment type="caution">
    <text evidence="1">The sequence shown here is derived from an EMBL/GenBank/DDBJ whole genome shotgun (WGS) entry which is preliminary data.</text>
</comment>
<sequence>MWSPYIQDFETNQREFDLIHFSVENWNLNFVNLFLKCGS</sequence>
<name>M6FQE7_9LEPT</name>
<proteinExistence type="predicted"/>
<reference evidence="1 2" key="1">
    <citation type="submission" date="2013-01" db="EMBL/GenBank/DDBJ databases">
        <authorList>
            <person name="Harkins D.M."/>
            <person name="Durkin A.S."/>
            <person name="Brinkac L.M."/>
            <person name="Haft D.H."/>
            <person name="Selengut J.D."/>
            <person name="Sanka R."/>
            <person name="DePew J."/>
            <person name="Purushe J."/>
            <person name="Hospenthal D.R."/>
            <person name="Murray C.K."/>
            <person name="Pimentel G."/>
            <person name="Wasfy M."/>
            <person name="Vinetz J.M."/>
            <person name="Sutton G.G."/>
            <person name="Nierman W.C."/>
            <person name="Fouts D.E."/>
        </authorList>
    </citation>
    <scope>NUCLEOTIDE SEQUENCE [LARGE SCALE GENOMIC DNA]</scope>
    <source>
        <strain evidence="1 2">2006001855</strain>
    </source>
</reference>
<gene>
    <name evidence="1" type="ORF">LEP1GSC038_4356</name>
</gene>
<accession>M6FQE7</accession>
<dbReference type="AlphaFoldDB" id="M6FQE7"/>
<protein>
    <submittedName>
        <fullName evidence="1">Uncharacterized protein</fullName>
    </submittedName>
</protein>
<evidence type="ECO:0000313" key="2">
    <source>
        <dbReference type="Proteomes" id="UP000012101"/>
    </source>
</evidence>
<dbReference type="EMBL" id="AFJM02000005">
    <property type="protein sequence ID" value="EMM74710.1"/>
    <property type="molecule type" value="Genomic_DNA"/>
</dbReference>
<evidence type="ECO:0000313" key="1">
    <source>
        <dbReference type="EMBL" id="EMM74710.1"/>
    </source>
</evidence>
<organism evidence="1 2">
    <name type="scientific">Leptospira weilii str. 2006001855</name>
    <dbReference type="NCBI Taxonomy" id="996804"/>
    <lineage>
        <taxon>Bacteria</taxon>
        <taxon>Pseudomonadati</taxon>
        <taxon>Spirochaetota</taxon>
        <taxon>Spirochaetia</taxon>
        <taxon>Leptospirales</taxon>
        <taxon>Leptospiraceae</taxon>
        <taxon>Leptospira</taxon>
    </lineage>
</organism>